<evidence type="ECO:0000256" key="4">
    <source>
        <dbReference type="ARBA" id="ARBA00022833"/>
    </source>
</evidence>
<dbReference type="PANTHER" id="PTHR10127:SF780">
    <property type="entry name" value="METALLOENDOPEPTIDASE"/>
    <property type="match status" value="1"/>
</dbReference>
<keyword evidence="12" id="KW-1185">Reference proteome</keyword>
<evidence type="ECO:0000256" key="9">
    <source>
        <dbReference type="SAM" id="Phobius"/>
    </source>
</evidence>
<evidence type="ECO:0000313" key="11">
    <source>
        <dbReference type="EMBL" id="KAF4756823.1"/>
    </source>
</evidence>
<evidence type="ECO:0000256" key="7">
    <source>
        <dbReference type="RuleBase" id="RU361183"/>
    </source>
</evidence>
<keyword evidence="2 6" id="KW-0479">Metal-binding</keyword>
<dbReference type="InterPro" id="IPR001506">
    <property type="entry name" value="Peptidase_M12A"/>
</dbReference>
<evidence type="ECO:0000313" key="12">
    <source>
        <dbReference type="Proteomes" id="UP000553632"/>
    </source>
</evidence>
<dbReference type="GO" id="GO:0008270">
    <property type="term" value="F:zinc ion binding"/>
    <property type="evidence" value="ECO:0007669"/>
    <property type="project" value="UniProtKB-UniRule"/>
</dbReference>
<feature type="chain" id="PRO_5029939763" description="Metalloendopeptidase" evidence="7">
    <location>
        <begin position="21"/>
        <end position="535"/>
    </location>
</feature>
<proteinExistence type="predicted"/>
<feature type="domain" description="Peptidase M12A" evidence="10">
    <location>
        <begin position="200"/>
        <end position="416"/>
    </location>
</feature>
<dbReference type="PRINTS" id="PR00480">
    <property type="entry name" value="ASTACIN"/>
</dbReference>
<evidence type="ECO:0000256" key="1">
    <source>
        <dbReference type="ARBA" id="ARBA00022670"/>
    </source>
</evidence>
<keyword evidence="9" id="KW-0812">Transmembrane</keyword>
<dbReference type="SUPFAM" id="SSF55486">
    <property type="entry name" value="Metalloproteases ('zincins'), catalytic domain"/>
    <property type="match status" value="1"/>
</dbReference>
<evidence type="ECO:0000259" key="10">
    <source>
        <dbReference type="PROSITE" id="PS51864"/>
    </source>
</evidence>
<keyword evidence="9" id="KW-0472">Membrane</keyword>
<name>A0A7J6UI13_PEROL</name>
<keyword evidence="3 6" id="KW-0378">Hydrolase</keyword>
<feature type="binding site" evidence="6">
    <location>
        <position position="307"/>
    </location>
    <ligand>
        <name>Zn(2+)</name>
        <dbReference type="ChEBI" id="CHEBI:29105"/>
        <note>catalytic</note>
    </ligand>
</feature>
<dbReference type="PANTHER" id="PTHR10127">
    <property type="entry name" value="DISCOIDIN, CUB, EGF, LAMININ , AND ZINC METALLOPROTEASE DOMAIN CONTAINING"/>
    <property type="match status" value="1"/>
</dbReference>
<feature type="binding site" evidence="6">
    <location>
        <position position="313"/>
    </location>
    <ligand>
        <name>Zn(2+)</name>
        <dbReference type="ChEBI" id="CHEBI:29105"/>
        <note>catalytic</note>
    </ligand>
</feature>
<feature type="region of interest" description="Disordered" evidence="8">
    <location>
        <begin position="495"/>
        <end position="535"/>
    </location>
</feature>
<dbReference type="Gene3D" id="3.40.390.10">
    <property type="entry name" value="Collagenase (Catalytic Domain)"/>
    <property type="match status" value="1"/>
</dbReference>
<evidence type="ECO:0000256" key="2">
    <source>
        <dbReference type="ARBA" id="ARBA00022723"/>
    </source>
</evidence>
<dbReference type="EC" id="3.4.24.-" evidence="7"/>
<dbReference type="Proteomes" id="UP000553632">
    <property type="component" value="Unassembled WGS sequence"/>
</dbReference>
<gene>
    <name evidence="11" type="ORF">FOZ63_024237</name>
</gene>
<feature type="compositionally biased region" description="Acidic residues" evidence="8">
    <location>
        <begin position="507"/>
        <end position="525"/>
    </location>
</feature>
<keyword evidence="1 6" id="KW-0645">Protease</keyword>
<dbReference type="GO" id="GO:0006508">
    <property type="term" value="P:proteolysis"/>
    <property type="evidence" value="ECO:0007669"/>
    <property type="project" value="UniProtKB-KW"/>
</dbReference>
<dbReference type="EMBL" id="JABANO010003416">
    <property type="protein sequence ID" value="KAF4756823.1"/>
    <property type="molecule type" value="Genomic_DNA"/>
</dbReference>
<comment type="caution">
    <text evidence="11">The sequence shown here is derived from an EMBL/GenBank/DDBJ whole genome shotgun (WGS) entry which is preliminary data.</text>
</comment>
<dbReference type="SMART" id="SM00235">
    <property type="entry name" value="ZnMc"/>
    <property type="match status" value="1"/>
</dbReference>
<comment type="cofactor">
    <cofactor evidence="6 7">
        <name>Zn(2+)</name>
        <dbReference type="ChEBI" id="CHEBI:29105"/>
    </cofactor>
    <text evidence="6 7">Binds 1 zinc ion per subunit.</text>
</comment>
<dbReference type="GO" id="GO:0004222">
    <property type="term" value="F:metalloendopeptidase activity"/>
    <property type="evidence" value="ECO:0007669"/>
    <property type="project" value="UniProtKB-UniRule"/>
</dbReference>
<keyword evidence="5 6" id="KW-0482">Metalloprotease</keyword>
<evidence type="ECO:0000256" key="3">
    <source>
        <dbReference type="ARBA" id="ARBA00022801"/>
    </source>
</evidence>
<protein>
    <recommendedName>
        <fullName evidence="7">Metalloendopeptidase</fullName>
        <ecNumber evidence="7">3.4.24.-</ecNumber>
    </recommendedName>
</protein>
<dbReference type="AlphaFoldDB" id="A0A7J6UI13"/>
<evidence type="ECO:0000256" key="8">
    <source>
        <dbReference type="SAM" id="MobiDB-lite"/>
    </source>
</evidence>
<dbReference type="InterPro" id="IPR024079">
    <property type="entry name" value="MetalloPept_cat_dom_sf"/>
</dbReference>
<feature type="signal peptide" evidence="7">
    <location>
        <begin position="1"/>
        <end position="20"/>
    </location>
</feature>
<dbReference type="PROSITE" id="PS51864">
    <property type="entry name" value="ASTACIN"/>
    <property type="match status" value="1"/>
</dbReference>
<feature type="binding site" evidence="6">
    <location>
        <position position="303"/>
    </location>
    <ligand>
        <name>Zn(2+)</name>
        <dbReference type="ChEBI" id="CHEBI:29105"/>
        <note>catalytic</note>
    </ligand>
</feature>
<keyword evidence="9" id="KW-1133">Transmembrane helix</keyword>
<feature type="transmembrane region" description="Helical" evidence="9">
    <location>
        <begin position="466"/>
        <end position="487"/>
    </location>
</feature>
<keyword evidence="7" id="KW-0732">Signal</keyword>
<comment type="caution">
    <text evidence="6">Lacks conserved residue(s) required for the propagation of feature annotation.</text>
</comment>
<dbReference type="InterPro" id="IPR006026">
    <property type="entry name" value="Peptidase_Metallo"/>
</dbReference>
<evidence type="ECO:0000256" key="6">
    <source>
        <dbReference type="PROSITE-ProRule" id="PRU01211"/>
    </source>
</evidence>
<organism evidence="11 12">
    <name type="scientific">Perkinsus olseni</name>
    <name type="common">Perkinsus atlanticus</name>
    <dbReference type="NCBI Taxonomy" id="32597"/>
    <lineage>
        <taxon>Eukaryota</taxon>
        <taxon>Sar</taxon>
        <taxon>Alveolata</taxon>
        <taxon>Perkinsozoa</taxon>
        <taxon>Perkinsea</taxon>
        <taxon>Perkinsida</taxon>
        <taxon>Perkinsidae</taxon>
        <taxon>Perkinsus</taxon>
    </lineage>
</organism>
<keyword evidence="4 6" id="KW-0862">Zinc</keyword>
<feature type="active site" evidence="6">
    <location>
        <position position="304"/>
    </location>
</feature>
<sequence>MFAALRSVLRLWLVITTCEAATNLRMPGLKMTGQHLPNGLTLCTWREEKPRKALGYTFYLDHVNAGVGSRSAGCPGGGYRYYDYTASHFLNRTAATTMDGSRSRLDPFMQARFHGLFDVRSKAWRSLTPTAKCSMALEGLRTRLALSTFAGNYELLDAISPMRLSSLVLLECFTPTITYPELPSTTRERRRAAVEEQQHVLIGGDMLLPLSSNRTASRVADESNDAYTAVHISPAWSWSSWPDGVIQNVAQPKTDDVSWHKPYNGQQVQSEGASCFTTLGYHFDNIHTINLGDGCTSLGTVIHELGHAIGLPHVQNRPDRDAYVDILWGNIVQDKEKNFFRLDSVRSPWLSAVRGTVYDYESIMHYGECEFSVTSKDSPCDPTVLTLEPEWRHAIGQRQSLSEADVAIVNDIYACEATCADGILNQLEVDIDCGGQSCRKDCADPTDDGLARIDAEVCGSTGGSSWWLWILAGVAGIATLVTICFLVDRAVRGGKSASEGDGLMYAEDYEDDEEEEYGVDEEGEGEEYRVASSGR</sequence>
<reference evidence="11 12" key="1">
    <citation type="submission" date="2020-04" db="EMBL/GenBank/DDBJ databases">
        <title>Perkinsus olseni comparative genomics.</title>
        <authorList>
            <person name="Bogema D.R."/>
        </authorList>
    </citation>
    <scope>NUCLEOTIDE SEQUENCE [LARGE SCALE GENOMIC DNA]</scope>
    <source>
        <strain evidence="11 12">ATCC PRA-207</strain>
    </source>
</reference>
<dbReference type="Pfam" id="PF01400">
    <property type="entry name" value="Astacin"/>
    <property type="match status" value="1"/>
</dbReference>
<evidence type="ECO:0000256" key="5">
    <source>
        <dbReference type="ARBA" id="ARBA00023049"/>
    </source>
</evidence>
<accession>A0A7J6UI13</accession>